<dbReference type="Proteomes" id="UP000621390">
    <property type="component" value="Unassembled WGS sequence"/>
</dbReference>
<proteinExistence type="predicted"/>
<evidence type="ECO:0000313" key="5">
    <source>
        <dbReference type="Proteomes" id="UP000655994"/>
    </source>
</evidence>
<evidence type="ECO:0000313" key="2">
    <source>
        <dbReference type="EMBL" id="MBJ7265459.1"/>
    </source>
</evidence>
<protein>
    <submittedName>
        <fullName evidence="3">Uncharacterized protein</fullName>
    </submittedName>
</protein>
<keyword evidence="5" id="KW-1185">Reference proteome</keyword>
<evidence type="ECO:0000313" key="3">
    <source>
        <dbReference type="EMBL" id="MBJ7316867.1"/>
    </source>
</evidence>
<dbReference type="EMBL" id="JAEMOP010000009">
    <property type="protein sequence ID" value="MBJ7316867.1"/>
    <property type="molecule type" value="Genomic_DNA"/>
</dbReference>
<reference evidence="3 5" key="1">
    <citation type="submission" date="2020-09" db="EMBL/GenBank/DDBJ databases">
        <title>Draft Genomes of Bacterial Isolates from North Pond Shallow Sediments.</title>
        <authorList>
            <person name="Kiel Reese B."/>
            <person name="Mullis M."/>
            <person name="Weisend R.E."/>
        </authorList>
    </citation>
    <scope>NUCLEOTIDE SEQUENCE</scope>
    <source>
        <strain evidence="3">KJE-2</strain>
        <strain evidence="2 5">KJE-3</strain>
    </source>
</reference>
<organism evidence="3 4">
    <name type="scientific">Idiomarina abyssalis</name>
    <dbReference type="NCBI Taxonomy" id="86102"/>
    <lineage>
        <taxon>Bacteria</taxon>
        <taxon>Pseudomonadati</taxon>
        <taxon>Pseudomonadota</taxon>
        <taxon>Gammaproteobacteria</taxon>
        <taxon>Alteromonadales</taxon>
        <taxon>Idiomarinaceae</taxon>
        <taxon>Idiomarina</taxon>
    </lineage>
</organism>
<dbReference type="Proteomes" id="UP000655994">
    <property type="component" value="Unassembled WGS sequence"/>
</dbReference>
<comment type="caution">
    <text evidence="3">The sequence shown here is derived from an EMBL/GenBank/DDBJ whole genome shotgun (WGS) entry which is preliminary data.</text>
</comment>
<dbReference type="RefSeq" id="WP_199493247.1">
    <property type="nucleotide sequence ID" value="NZ_JAEMOP010000009.1"/>
</dbReference>
<gene>
    <name evidence="2" type="ORF">JHC10_00740</name>
    <name evidence="3" type="ORF">JHC11_12800</name>
</gene>
<evidence type="ECO:0000313" key="4">
    <source>
        <dbReference type="Proteomes" id="UP000621390"/>
    </source>
</evidence>
<feature type="region of interest" description="Disordered" evidence="1">
    <location>
        <begin position="76"/>
        <end position="120"/>
    </location>
</feature>
<dbReference type="AlphaFoldDB" id="A0A8I1GDC7"/>
<feature type="compositionally biased region" description="Basic and acidic residues" evidence="1">
    <location>
        <begin position="95"/>
        <end position="105"/>
    </location>
</feature>
<sequence length="120" mass="13278">MPREFNTQDLVNEVAALSERGIVPAFKRSVQQLNPQLGEFMQTMFDHRNPEHLDTVLSINKEFSPLKSLVSTLNSLPGKNVSAEQGQKPASITIDEPKNESEKNQSNEMNADVSPGGMKP</sequence>
<name>A0A8I1GDC7_9GAMM</name>
<evidence type="ECO:0000256" key="1">
    <source>
        <dbReference type="SAM" id="MobiDB-lite"/>
    </source>
</evidence>
<accession>A0A8I1GDC7</accession>
<dbReference type="EMBL" id="JAEMOS010000002">
    <property type="protein sequence ID" value="MBJ7265459.1"/>
    <property type="molecule type" value="Genomic_DNA"/>
</dbReference>
<feature type="compositionally biased region" description="Polar residues" evidence="1">
    <location>
        <begin position="76"/>
        <end position="90"/>
    </location>
</feature>